<dbReference type="SUPFAM" id="SSF49452">
    <property type="entry name" value="Starch-binding domain-like"/>
    <property type="match status" value="1"/>
</dbReference>
<dbReference type="Gene3D" id="1.25.40.10">
    <property type="entry name" value="Tetratricopeptide repeat domain"/>
    <property type="match status" value="2"/>
</dbReference>
<name>A0A381TNV4_9ZZZZ</name>
<dbReference type="InterPro" id="IPR013784">
    <property type="entry name" value="Carb-bd-like_fold"/>
</dbReference>
<organism evidence="3">
    <name type="scientific">marine metagenome</name>
    <dbReference type="NCBI Taxonomy" id="408172"/>
    <lineage>
        <taxon>unclassified sequences</taxon>
        <taxon>metagenomes</taxon>
        <taxon>ecological metagenomes</taxon>
    </lineage>
</organism>
<reference evidence="3" key="1">
    <citation type="submission" date="2018-05" db="EMBL/GenBank/DDBJ databases">
        <authorList>
            <person name="Lanie J.A."/>
            <person name="Ng W.-L."/>
            <person name="Kazmierczak K.M."/>
            <person name="Andrzejewski T.M."/>
            <person name="Davidsen T.M."/>
            <person name="Wayne K.J."/>
            <person name="Tettelin H."/>
            <person name="Glass J.I."/>
            <person name="Rusch D."/>
            <person name="Podicherti R."/>
            <person name="Tsui H.-C.T."/>
            <person name="Winkler M.E."/>
        </authorList>
    </citation>
    <scope>NUCLEOTIDE SEQUENCE</scope>
</reference>
<dbReference type="SMART" id="SM00028">
    <property type="entry name" value="TPR"/>
    <property type="match status" value="4"/>
</dbReference>
<dbReference type="PANTHER" id="PTHR45586">
    <property type="entry name" value="TPR REPEAT-CONTAINING PROTEIN PA4667"/>
    <property type="match status" value="1"/>
</dbReference>
<dbReference type="EMBL" id="UINC01004909">
    <property type="protein sequence ID" value="SVA17740.1"/>
    <property type="molecule type" value="Genomic_DNA"/>
</dbReference>
<dbReference type="InterPro" id="IPR019734">
    <property type="entry name" value="TPR_rpt"/>
</dbReference>
<evidence type="ECO:0000256" key="1">
    <source>
        <dbReference type="ARBA" id="ARBA00022737"/>
    </source>
</evidence>
<gene>
    <name evidence="3" type="ORF">METZ01_LOCUS70594</name>
</gene>
<dbReference type="Pfam" id="PF13432">
    <property type="entry name" value="TPR_16"/>
    <property type="match status" value="1"/>
</dbReference>
<dbReference type="GO" id="GO:0030246">
    <property type="term" value="F:carbohydrate binding"/>
    <property type="evidence" value="ECO:0007669"/>
    <property type="project" value="InterPro"/>
</dbReference>
<dbReference type="Gene3D" id="2.60.40.1120">
    <property type="entry name" value="Carboxypeptidase-like, regulatory domain"/>
    <property type="match status" value="1"/>
</dbReference>
<keyword evidence="1" id="KW-0677">Repeat</keyword>
<keyword evidence="2" id="KW-0802">TPR repeat</keyword>
<evidence type="ECO:0000313" key="3">
    <source>
        <dbReference type="EMBL" id="SVA17740.1"/>
    </source>
</evidence>
<dbReference type="InterPro" id="IPR051012">
    <property type="entry name" value="CellSynth/LPSAsmb/PSIAsmb"/>
</dbReference>
<evidence type="ECO:0000256" key="2">
    <source>
        <dbReference type="ARBA" id="ARBA00022803"/>
    </source>
</evidence>
<accession>A0A381TNV4</accession>
<dbReference type="Pfam" id="PF13620">
    <property type="entry name" value="CarboxypepD_reg"/>
    <property type="match status" value="1"/>
</dbReference>
<dbReference type="InterPro" id="IPR011990">
    <property type="entry name" value="TPR-like_helical_dom_sf"/>
</dbReference>
<protein>
    <recommendedName>
        <fullName evidence="4">Tetratricopeptide repeat protein</fullName>
    </recommendedName>
</protein>
<dbReference type="Pfam" id="PF14559">
    <property type="entry name" value="TPR_19"/>
    <property type="match status" value="1"/>
</dbReference>
<dbReference type="PROSITE" id="PS50005">
    <property type="entry name" value="TPR"/>
    <property type="match status" value="3"/>
</dbReference>
<proteinExistence type="predicted"/>
<dbReference type="SUPFAM" id="SSF48452">
    <property type="entry name" value="TPR-like"/>
    <property type="match status" value="1"/>
</dbReference>
<dbReference type="PANTHER" id="PTHR45586:SF1">
    <property type="entry name" value="LIPOPOLYSACCHARIDE ASSEMBLY PROTEIN B"/>
    <property type="match status" value="1"/>
</dbReference>
<evidence type="ECO:0008006" key="4">
    <source>
        <dbReference type="Google" id="ProtNLM"/>
    </source>
</evidence>
<dbReference type="AlphaFoldDB" id="A0A381TNV4"/>
<sequence>MRKFLLSLLVGLVAGGGLAPNVLAQGGMLAGTVTDSETGEIIVGATITLENPEANPPMITAVSNDQGVFTLLGANSGPWSLTVTADGYHPNPGNIVLRQGRNPDAPVLMDRIKHPLELALGPAATAGLDIEAVGAALEAADAAYDSQDWETALSGYDATLEQIPTYVDLHLKRGNTLQQMTRYEEAIEAFQTAATEQPGLQEQVDAAVTRLRMAMGDYEAAGELAATAGGSREDLYNLGEVEFGQGNIDAAAEWYEKSSAVDPNWVKPLFKLALVALNKGDIATAKQFFAQVVEKDPNSEEGAQAQATLAALP</sequence>